<keyword evidence="1" id="KW-0560">Oxidoreductase</keyword>
<organism evidence="1 2">
    <name type="scientific">Cupriavidus basilensis</name>
    <dbReference type="NCBI Taxonomy" id="68895"/>
    <lineage>
        <taxon>Bacteria</taxon>
        <taxon>Pseudomonadati</taxon>
        <taxon>Pseudomonadota</taxon>
        <taxon>Betaproteobacteria</taxon>
        <taxon>Burkholderiales</taxon>
        <taxon>Burkholderiaceae</taxon>
        <taxon>Cupriavidus</taxon>
    </lineage>
</organism>
<proteinExistence type="predicted"/>
<sequence>MVKFALWVPLHAKPGKEKEVEEFLLAGLPLVQAEAGTTAWFALRLGPSMFGIFDAFPDEAGRNAHLSGKVAEALMAKAPDLFAKPPSIEKLDVLAAKLP</sequence>
<dbReference type="GeneID" id="98400505"/>
<dbReference type="Gene3D" id="3.30.70.100">
    <property type="match status" value="1"/>
</dbReference>
<name>A0A643G312_9BURK</name>
<evidence type="ECO:0000313" key="2">
    <source>
        <dbReference type="Proteomes" id="UP000397656"/>
    </source>
</evidence>
<dbReference type="GO" id="GO:0004497">
    <property type="term" value="F:monooxygenase activity"/>
    <property type="evidence" value="ECO:0007669"/>
    <property type="project" value="UniProtKB-KW"/>
</dbReference>
<dbReference type="RefSeq" id="WP_150983831.1">
    <property type="nucleotide sequence ID" value="NZ_CP062803.1"/>
</dbReference>
<reference evidence="1 2" key="1">
    <citation type="submission" date="2020-10" db="EMBL/GenBank/DDBJ databases">
        <title>Complete genome sequence of Cupriavidus basilensis CCUG 49340T.</title>
        <authorList>
            <person name="Salva-Serra F."/>
            <person name="Donoso R.A."/>
            <person name="Cho K.H."/>
            <person name="Yoo J.A."/>
            <person name="Lee K."/>
            <person name="Yoon S.-H."/>
            <person name="Perez-Pantoja D."/>
            <person name="Moore E.R.B."/>
        </authorList>
    </citation>
    <scope>NUCLEOTIDE SEQUENCE [LARGE SCALE GENOMIC DNA]</scope>
    <source>
        <strain evidence="2">CCUG 49340</strain>
    </source>
</reference>
<keyword evidence="1" id="KW-0503">Monooxygenase</keyword>
<gene>
    <name evidence="1" type="ORF">F7R26_006270</name>
</gene>
<dbReference type="SUPFAM" id="SSF54909">
    <property type="entry name" value="Dimeric alpha+beta barrel"/>
    <property type="match status" value="1"/>
</dbReference>
<accession>A0A643G312</accession>
<evidence type="ECO:0000313" key="1">
    <source>
        <dbReference type="EMBL" id="QOT77646.1"/>
    </source>
</evidence>
<dbReference type="InterPro" id="IPR011008">
    <property type="entry name" value="Dimeric_a/b-barrel"/>
</dbReference>
<dbReference type="Proteomes" id="UP000397656">
    <property type="component" value="Chromosome 1"/>
</dbReference>
<dbReference type="EMBL" id="CP062803">
    <property type="protein sequence ID" value="QOT77646.1"/>
    <property type="molecule type" value="Genomic_DNA"/>
</dbReference>
<protein>
    <submittedName>
        <fullName evidence="1">Antibiotic biosynthesis monooxygenase</fullName>
    </submittedName>
</protein>
<dbReference type="AlphaFoldDB" id="A0A643G312"/>